<evidence type="ECO:0000313" key="1">
    <source>
        <dbReference type="EMBL" id="SES02079.1"/>
    </source>
</evidence>
<keyword evidence="2" id="KW-1185">Reference proteome</keyword>
<name>A0A1H9TY83_9BACI</name>
<dbReference type="Proteomes" id="UP000199687">
    <property type="component" value="Unassembled WGS sequence"/>
</dbReference>
<dbReference type="EMBL" id="FOGL01000015">
    <property type="protein sequence ID" value="SES02079.1"/>
    <property type="molecule type" value="Genomic_DNA"/>
</dbReference>
<gene>
    <name evidence="1" type="ORF">SAMN04487944_11558</name>
</gene>
<organism evidence="1 2">
    <name type="scientific">Gracilibacillus ureilyticus</name>
    <dbReference type="NCBI Taxonomy" id="531814"/>
    <lineage>
        <taxon>Bacteria</taxon>
        <taxon>Bacillati</taxon>
        <taxon>Bacillota</taxon>
        <taxon>Bacilli</taxon>
        <taxon>Bacillales</taxon>
        <taxon>Bacillaceae</taxon>
        <taxon>Gracilibacillus</taxon>
    </lineage>
</organism>
<proteinExistence type="predicted"/>
<dbReference type="RefSeq" id="WP_175480476.1">
    <property type="nucleotide sequence ID" value="NZ_FOGL01000015.1"/>
</dbReference>
<dbReference type="AlphaFoldDB" id="A0A1H9TY83"/>
<reference evidence="1 2" key="1">
    <citation type="submission" date="2016-10" db="EMBL/GenBank/DDBJ databases">
        <authorList>
            <person name="de Groot N.N."/>
        </authorList>
    </citation>
    <scope>NUCLEOTIDE SEQUENCE [LARGE SCALE GENOMIC DNA]</scope>
    <source>
        <strain evidence="1 2">CGMCC 1.7727</strain>
    </source>
</reference>
<dbReference type="STRING" id="531814.SAMN04487944_11558"/>
<evidence type="ECO:0000313" key="2">
    <source>
        <dbReference type="Proteomes" id="UP000199687"/>
    </source>
</evidence>
<protein>
    <submittedName>
        <fullName evidence="1">Uncharacterized protein</fullName>
    </submittedName>
</protein>
<accession>A0A1H9TY83</accession>
<sequence>MNDIPSIEYLITIHTNNRNYDIGLGEKGIHFGYAGSYSIVSDNILYQDVSHAQFE</sequence>